<reference evidence="1 2" key="1">
    <citation type="submission" date="2010-08" db="EMBL/GenBank/DDBJ databases">
        <authorList>
            <person name="Weinstock G."/>
            <person name="Sodergren E."/>
            <person name="Clifton S."/>
            <person name="Fulton L."/>
            <person name="Fulton B."/>
            <person name="Courtney L."/>
            <person name="Fronick C."/>
            <person name="Harrison M."/>
            <person name="Strong C."/>
            <person name="Farmer C."/>
            <person name="Delahaunty K."/>
            <person name="Markovic C."/>
            <person name="Hall O."/>
            <person name="Minx P."/>
            <person name="Tomlinson C."/>
            <person name="Mitreva M."/>
            <person name="Hou S."/>
            <person name="Chen J."/>
            <person name="Wollam A."/>
            <person name="Pepin K.H."/>
            <person name="Johnson M."/>
            <person name="Bhonagiri V."/>
            <person name="Zhang X."/>
            <person name="Suruliraj S."/>
            <person name="Warren W."/>
            <person name="Chinwalla A."/>
            <person name="Mardis E.R."/>
            <person name="Wilson R.K."/>
        </authorList>
    </citation>
    <scope>NUCLEOTIDE SEQUENCE [LARGE SCALE GENOMIC DNA]</scope>
    <source>
        <strain evidence="1 2">F0399</strain>
    </source>
</reference>
<accession>E7N201</accession>
<organism evidence="1 2">
    <name type="scientific">Selenomonas artemidis F0399</name>
    <dbReference type="NCBI Taxonomy" id="749551"/>
    <lineage>
        <taxon>Bacteria</taxon>
        <taxon>Bacillati</taxon>
        <taxon>Bacillota</taxon>
        <taxon>Negativicutes</taxon>
        <taxon>Selenomonadales</taxon>
        <taxon>Selenomonadaceae</taxon>
        <taxon>Selenomonas</taxon>
    </lineage>
</organism>
<evidence type="ECO:0000313" key="1">
    <source>
        <dbReference type="EMBL" id="EFW29783.1"/>
    </source>
</evidence>
<evidence type="ECO:0000313" key="2">
    <source>
        <dbReference type="Proteomes" id="UP000004633"/>
    </source>
</evidence>
<dbReference type="AlphaFoldDB" id="E7N201"/>
<gene>
    <name evidence="1" type="ORF">HMPREF9555_01011</name>
</gene>
<protein>
    <submittedName>
        <fullName evidence="1">Uncharacterized protein</fullName>
    </submittedName>
</protein>
<dbReference type="HOGENOM" id="CLU_3157674_0_0_9"/>
<sequence>MFLRDFSHKIFRNQYGIIQMSTGIRNVLPDIFTLLIIPLKERLPAFLL</sequence>
<name>E7N201_9FIRM</name>
<comment type="caution">
    <text evidence="1">The sequence shown here is derived from an EMBL/GenBank/DDBJ whole genome shotgun (WGS) entry which is preliminary data.</text>
</comment>
<proteinExistence type="predicted"/>
<keyword evidence="2" id="KW-1185">Reference proteome</keyword>
<dbReference type="Proteomes" id="UP000004633">
    <property type="component" value="Unassembled WGS sequence"/>
</dbReference>
<dbReference type="EMBL" id="AECV01000016">
    <property type="protein sequence ID" value="EFW29783.1"/>
    <property type="molecule type" value="Genomic_DNA"/>
</dbReference>